<dbReference type="AlphaFoldDB" id="A0A5M8QMU0"/>
<sequence length="218" mass="23608">MENFTKSLFLLLSLSLLGACDRVKDKEAVADLPKTSVEDTLVLAPDTLEIDTTLTETDFGPGQEDQAARYGEENYREPAAGSESATASAGNASAETRTSQSSAGSTTPVVASGATASGKSAETAKSTGTAPARKKYVRPSRAQLQRSLAADARRSNRLDLPQLKNYWLTRQHYYRRASKEVKYVAGDTKIKISPEETKIETPRGKVKIEGSDIKVKYD</sequence>
<dbReference type="PROSITE" id="PS51257">
    <property type="entry name" value="PROKAR_LIPOPROTEIN"/>
    <property type="match status" value="1"/>
</dbReference>
<evidence type="ECO:0000313" key="2">
    <source>
        <dbReference type="EMBL" id="KAA6435532.1"/>
    </source>
</evidence>
<evidence type="ECO:0000313" key="4">
    <source>
        <dbReference type="Proteomes" id="UP000323866"/>
    </source>
</evidence>
<dbReference type="Proteomes" id="UP000323866">
    <property type="component" value="Unassembled WGS sequence"/>
</dbReference>
<feature type="compositionally biased region" description="Basic and acidic residues" evidence="1">
    <location>
        <begin position="66"/>
        <end position="76"/>
    </location>
</feature>
<dbReference type="EMBL" id="JBGOGF010000001">
    <property type="protein sequence ID" value="MFA1769907.1"/>
    <property type="molecule type" value="Genomic_DNA"/>
</dbReference>
<gene>
    <name evidence="3" type="ORF">ACD591_01295</name>
    <name evidence="2" type="ORF">FOE74_06195</name>
</gene>
<accession>A0A5M8QMU0</accession>
<keyword evidence="5" id="KW-1185">Reference proteome</keyword>
<reference evidence="3 5" key="3">
    <citation type="submission" date="2024-08" db="EMBL/GenBank/DDBJ databases">
        <authorList>
            <person name="Wei W."/>
        </authorList>
    </citation>
    <scope>NUCLEOTIDE SEQUENCE [LARGE SCALE GENOMIC DNA]</scope>
    <source>
        <strain evidence="3 5">XU2</strain>
    </source>
</reference>
<protein>
    <submittedName>
        <fullName evidence="2">Uncharacterized protein</fullName>
    </submittedName>
</protein>
<comment type="caution">
    <text evidence="2">The sequence shown here is derived from an EMBL/GenBank/DDBJ whole genome shotgun (WGS) entry which is preliminary data.</text>
</comment>
<evidence type="ECO:0000313" key="5">
    <source>
        <dbReference type="Proteomes" id="UP001570846"/>
    </source>
</evidence>
<dbReference type="OrthoDB" id="893765at2"/>
<feature type="region of interest" description="Disordered" evidence="1">
    <location>
        <begin position="55"/>
        <end position="141"/>
    </location>
</feature>
<reference evidence="2 4" key="2">
    <citation type="submission" date="2019-09" db="EMBL/GenBank/DDBJ databases">
        <title>A bacterium isolated from glacier soil.</title>
        <authorList>
            <person name="Liu Q."/>
        </authorList>
    </citation>
    <scope>NUCLEOTIDE SEQUENCE [LARGE SCALE GENOMIC DNA]</scope>
    <source>
        <strain evidence="2 4">MDT1-10-3</strain>
    </source>
</reference>
<feature type="compositionally biased region" description="Polar residues" evidence="1">
    <location>
        <begin position="97"/>
        <end position="129"/>
    </location>
</feature>
<dbReference type="RefSeq" id="WP_149097724.1">
    <property type="nucleotide sequence ID" value="NZ_BMMG01000002.1"/>
</dbReference>
<name>A0A5M8QMU0_9BACT</name>
<feature type="compositionally biased region" description="Low complexity" evidence="1">
    <location>
        <begin position="79"/>
        <end position="96"/>
    </location>
</feature>
<reference evidence="2 4" key="1">
    <citation type="submission" date="2019-07" db="EMBL/GenBank/DDBJ databases">
        <authorList>
            <person name="Qu J.-H."/>
        </authorList>
    </citation>
    <scope>NUCLEOTIDE SEQUENCE [LARGE SCALE GENOMIC DNA]</scope>
    <source>
        <strain evidence="2 4">MDT1-10-3</strain>
    </source>
</reference>
<proteinExistence type="predicted"/>
<organism evidence="2 4">
    <name type="scientific">Rufibacter glacialis</name>
    <dbReference type="NCBI Taxonomy" id="1259555"/>
    <lineage>
        <taxon>Bacteria</taxon>
        <taxon>Pseudomonadati</taxon>
        <taxon>Bacteroidota</taxon>
        <taxon>Cytophagia</taxon>
        <taxon>Cytophagales</taxon>
        <taxon>Hymenobacteraceae</taxon>
        <taxon>Rufibacter</taxon>
    </lineage>
</organism>
<evidence type="ECO:0000313" key="3">
    <source>
        <dbReference type="EMBL" id="MFA1769907.1"/>
    </source>
</evidence>
<dbReference type="Proteomes" id="UP001570846">
    <property type="component" value="Unassembled WGS sequence"/>
</dbReference>
<evidence type="ECO:0000256" key="1">
    <source>
        <dbReference type="SAM" id="MobiDB-lite"/>
    </source>
</evidence>
<dbReference type="EMBL" id="VKKZ01000019">
    <property type="protein sequence ID" value="KAA6435532.1"/>
    <property type="molecule type" value="Genomic_DNA"/>
</dbReference>